<organism evidence="1 2">
    <name type="scientific">Zarea fungicola</name>
    <dbReference type="NCBI Taxonomy" id="93591"/>
    <lineage>
        <taxon>Eukaryota</taxon>
        <taxon>Fungi</taxon>
        <taxon>Dikarya</taxon>
        <taxon>Ascomycota</taxon>
        <taxon>Pezizomycotina</taxon>
        <taxon>Sordariomycetes</taxon>
        <taxon>Hypocreomycetidae</taxon>
        <taxon>Hypocreales</taxon>
        <taxon>Cordycipitaceae</taxon>
        <taxon>Zarea</taxon>
    </lineage>
</organism>
<dbReference type="Proteomes" id="UP001143910">
    <property type="component" value="Unassembled WGS sequence"/>
</dbReference>
<comment type="caution">
    <text evidence="1">The sequence shown here is derived from an EMBL/GenBank/DDBJ whole genome shotgun (WGS) entry which is preliminary data.</text>
</comment>
<keyword evidence="2" id="KW-1185">Reference proteome</keyword>
<evidence type="ECO:0000313" key="2">
    <source>
        <dbReference type="Proteomes" id="UP001143910"/>
    </source>
</evidence>
<evidence type="ECO:0000313" key="1">
    <source>
        <dbReference type="EMBL" id="KAJ2976698.1"/>
    </source>
</evidence>
<sequence length="479" mass="53683">MPDGNTSPQVLDPEHYAAFDSAMSNVLGTDIARQTIAQLMDGIPLYPVHSLKYGLINFHGAPVQSHIELCPNAQENADKFIANFSPAELQFNPSLLQHFQNAEPDSEAFLVRLIELVARSVHCIAVSIDKTAKKCHVGDIQAAVQYREPSQFIPRGRGSMMELKSLPPYASLFYHADYTEHEKYPSGASDLAGFWAEDQIFGGVVLFDRGTSGTEANSVWLHSGRYEWTRRIWRPLDWQLRAMKRFFHSGRPEDIAIEAGTHAAQLSDSQLAAMHEPWKAGFPFLCDIDNVVRHDGYDAMAYKHIYRDPWERTLPPHPPPGDRPLDTFNYPELQVFVDAVMYAPDPRQGLEATAAHMPTEKRRLSVDKGSHEDTCNSGPKTAVDMSSDETHGTGETSNSSWLKVRPRGHLRSDSLDGSVDRDDEAKAVAIEDNPNLLGTFDGKTFRFKDKLVEDQVRREKERVVSEMRTGPRGKNSPKG</sequence>
<dbReference type="EMBL" id="JANJQO010000552">
    <property type="protein sequence ID" value="KAJ2976698.1"/>
    <property type="molecule type" value="Genomic_DNA"/>
</dbReference>
<accession>A0ACC1NE69</accession>
<protein>
    <submittedName>
        <fullName evidence="1">Uncharacterized protein</fullName>
    </submittedName>
</protein>
<proteinExistence type="predicted"/>
<gene>
    <name evidence="1" type="ORF">NQ176_g4792</name>
</gene>
<name>A0ACC1NE69_9HYPO</name>
<reference evidence="1" key="1">
    <citation type="submission" date="2022-08" db="EMBL/GenBank/DDBJ databases">
        <title>Genome Sequence of Lecanicillium fungicola.</title>
        <authorList>
            <person name="Buettner E."/>
        </authorList>
    </citation>
    <scope>NUCLEOTIDE SEQUENCE</scope>
    <source>
        <strain evidence="1">Babe33</strain>
    </source>
</reference>